<proteinExistence type="predicted"/>
<dbReference type="Proteomes" id="UP000001876">
    <property type="component" value="Unassembled WGS sequence"/>
</dbReference>
<organism evidence="3">
    <name type="scientific">Micromonas pusilla (strain CCMP1545)</name>
    <name type="common">Picoplanktonic green alga</name>
    <dbReference type="NCBI Taxonomy" id="564608"/>
    <lineage>
        <taxon>Eukaryota</taxon>
        <taxon>Viridiplantae</taxon>
        <taxon>Chlorophyta</taxon>
        <taxon>Mamiellophyceae</taxon>
        <taxon>Mamiellales</taxon>
        <taxon>Mamiellaceae</taxon>
        <taxon>Micromonas</taxon>
    </lineage>
</organism>
<feature type="transmembrane region" description="Helical" evidence="1">
    <location>
        <begin position="16"/>
        <end position="37"/>
    </location>
</feature>
<keyword evidence="1" id="KW-1133">Transmembrane helix</keyword>
<sequence>MERPSQMKDSYQKARVLAFFAGTGLAGVSSYLLYVLAVPLGGAECVYCLTSAAISFTVFSIALGGLSSKARSHYIIAPDFARAAPPGVALYAVTVFALSLGTSVAARRDTSPRHTESDPPACRIVSYLPRATLSHPHSCATSSSNRIFLSSLFDRSLTYRVSPSLPRREKVLTGGPEKQNINDLKLPYAAPIIETVSTQYSRDVADWLAKSGAKMYGAFWCSHCEDQKETFGKGAAIPYVECFPNGWEKGTPIADACKAAKVDGFPTWVLGDGTVISGEKSVDELAKASGYEGPRGAPPAGLDADAMLADFLN</sequence>
<accession>C1NA82</accession>
<keyword evidence="1" id="KW-0812">Transmembrane</keyword>
<dbReference type="RefSeq" id="XP_003064747.1">
    <property type="nucleotide sequence ID" value="XM_003064701.1"/>
</dbReference>
<dbReference type="Gene3D" id="1.20.1440.130">
    <property type="entry name" value="VKOR domain"/>
    <property type="match status" value="1"/>
</dbReference>
<protein>
    <submittedName>
        <fullName evidence="2">Predicted protein</fullName>
    </submittedName>
</protein>
<keyword evidence="1" id="KW-0472">Membrane</keyword>
<keyword evidence="3" id="KW-1185">Reference proteome</keyword>
<dbReference type="InterPro" id="IPR036249">
    <property type="entry name" value="Thioredoxin-like_sf"/>
</dbReference>
<dbReference type="PANTHER" id="PTHR34573:SF1">
    <property type="entry name" value="VITAMIN K EPOXIDE REDUCTASE DOMAIN-CONTAINING PROTEIN"/>
    <property type="match status" value="1"/>
</dbReference>
<dbReference type="eggNOG" id="ENOG502QRER">
    <property type="taxonomic scope" value="Eukaryota"/>
</dbReference>
<dbReference type="KEGG" id="mpp:MICPUCDRAFT_54797"/>
<dbReference type="InterPro" id="IPR038354">
    <property type="entry name" value="VKOR_sf"/>
</dbReference>
<evidence type="ECO:0000313" key="3">
    <source>
        <dbReference type="Proteomes" id="UP000001876"/>
    </source>
</evidence>
<gene>
    <name evidence="2" type="ORF">MICPUCDRAFT_54797</name>
</gene>
<dbReference type="AlphaFoldDB" id="C1NA82"/>
<dbReference type="Gene3D" id="3.40.30.10">
    <property type="entry name" value="Glutaredoxin"/>
    <property type="match status" value="1"/>
</dbReference>
<name>C1NA82_MICPC</name>
<feature type="transmembrane region" description="Helical" evidence="1">
    <location>
        <begin position="49"/>
        <end position="67"/>
    </location>
</feature>
<dbReference type="SUPFAM" id="SSF52833">
    <property type="entry name" value="Thioredoxin-like"/>
    <property type="match status" value="1"/>
</dbReference>
<reference evidence="2 3" key="1">
    <citation type="journal article" date="2009" name="Science">
        <title>Green evolution and dynamic adaptations revealed by genomes of the marine picoeukaryotes Micromonas.</title>
        <authorList>
            <person name="Worden A.Z."/>
            <person name="Lee J.H."/>
            <person name="Mock T."/>
            <person name="Rouze P."/>
            <person name="Simmons M.P."/>
            <person name="Aerts A.L."/>
            <person name="Allen A.E."/>
            <person name="Cuvelier M.L."/>
            <person name="Derelle E."/>
            <person name="Everett M.V."/>
            <person name="Foulon E."/>
            <person name="Grimwood J."/>
            <person name="Gundlach H."/>
            <person name="Henrissat B."/>
            <person name="Napoli C."/>
            <person name="McDonald S.M."/>
            <person name="Parker M.S."/>
            <person name="Rombauts S."/>
            <person name="Salamov A."/>
            <person name="Von Dassow P."/>
            <person name="Badger J.H."/>
            <person name="Coutinho P.M."/>
            <person name="Demir E."/>
            <person name="Dubchak I."/>
            <person name="Gentemann C."/>
            <person name="Eikrem W."/>
            <person name="Gready J.E."/>
            <person name="John U."/>
            <person name="Lanier W."/>
            <person name="Lindquist E.A."/>
            <person name="Lucas S."/>
            <person name="Mayer K.F."/>
            <person name="Moreau H."/>
            <person name="Not F."/>
            <person name="Otillar R."/>
            <person name="Panaud O."/>
            <person name="Pangilinan J."/>
            <person name="Paulsen I."/>
            <person name="Piegu B."/>
            <person name="Poliakov A."/>
            <person name="Robbens S."/>
            <person name="Schmutz J."/>
            <person name="Toulza E."/>
            <person name="Wyss T."/>
            <person name="Zelensky A."/>
            <person name="Zhou K."/>
            <person name="Armbrust E.V."/>
            <person name="Bhattacharya D."/>
            <person name="Goodenough U.W."/>
            <person name="Van de Peer Y."/>
            <person name="Grigoriev I.V."/>
        </authorList>
    </citation>
    <scope>NUCLEOTIDE SEQUENCE [LARGE SCALE GENOMIC DNA]</scope>
    <source>
        <strain evidence="2 3">CCMP1545</strain>
    </source>
</reference>
<feature type="transmembrane region" description="Helical" evidence="1">
    <location>
        <begin position="88"/>
        <end position="106"/>
    </location>
</feature>
<dbReference type="STRING" id="564608.C1NA82"/>
<evidence type="ECO:0000256" key="1">
    <source>
        <dbReference type="SAM" id="Phobius"/>
    </source>
</evidence>
<dbReference type="PANTHER" id="PTHR34573">
    <property type="entry name" value="VKC DOMAIN-CONTAINING PROTEIN"/>
    <property type="match status" value="1"/>
</dbReference>
<dbReference type="GeneID" id="9690188"/>
<evidence type="ECO:0000313" key="2">
    <source>
        <dbReference type="EMBL" id="EEH51081.1"/>
    </source>
</evidence>
<dbReference type="EMBL" id="GG663752">
    <property type="protein sequence ID" value="EEH51081.1"/>
    <property type="molecule type" value="Genomic_DNA"/>
</dbReference>
<dbReference type="OrthoDB" id="343052at2759"/>